<dbReference type="AlphaFoldDB" id="A0A6N7Q5F0"/>
<dbReference type="OrthoDB" id="5518254at2"/>
<keyword evidence="2" id="KW-1185">Reference proteome</keyword>
<reference evidence="1 2" key="1">
    <citation type="submission" date="2019-10" db="EMBL/GenBank/DDBJ databases">
        <title>A soil myxobacterium in the family Polyangiaceae.</title>
        <authorList>
            <person name="Li Y."/>
            <person name="Wang J."/>
        </authorList>
    </citation>
    <scope>NUCLEOTIDE SEQUENCE [LARGE SCALE GENOMIC DNA]</scope>
    <source>
        <strain evidence="1 2">DSM 14734</strain>
    </source>
</reference>
<dbReference type="EMBL" id="WJIE01000025">
    <property type="protein sequence ID" value="MRG98100.1"/>
    <property type="molecule type" value="Genomic_DNA"/>
</dbReference>
<evidence type="ECO:0000313" key="1">
    <source>
        <dbReference type="EMBL" id="MRG98100.1"/>
    </source>
</evidence>
<sequence>MKADLVEDADRLAKTWRARGAETTRLSPVFLEHGRSGRIVVAKEPHEDEVPGCTTVVLLGAPNADFAVLTASEADAPSLPAGLLPQGHPTIDTAERGTRSSLGAVSLVRCGTRRADLARLVVAMRSSRGAIELVVARSPDPLGDVRDALPERAFGLVAPRGNPGRPIEPGPLAERTVKAEEQARAEGATRFTRVPMIASPEGAGEYQLRLGEGCHRVQIMAAVPTTFPHRATDVDAEARDDAGRVLARDRSESPDARLDFCLGEATRVTVPYAGAAGLVPTIAMDAVWPIARAVPNHWGARTRAGFALALRRRNAPEPTSPPVAESLGVTGPTMVPVTLEPGRCYLAAIAVARGESRGLRLSATVGDRYVRDEVVDRPEGAALAFCAESEEAARIDVEARGAGVWWTFALFALGGGEP</sequence>
<organism evidence="1 2">
    <name type="scientific">Polyangium spumosum</name>
    <dbReference type="NCBI Taxonomy" id="889282"/>
    <lineage>
        <taxon>Bacteria</taxon>
        <taxon>Pseudomonadati</taxon>
        <taxon>Myxococcota</taxon>
        <taxon>Polyangia</taxon>
        <taxon>Polyangiales</taxon>
        <taxon>Polyangiaceae</taxon>
        <taxon>Polyangium</taxon>
    </lineage>
</organism>
<comment type="caution">
    <text evidence="1">The sequence shown here is derived from an EMBL/GenBank/DDBJ whole genome shotgun (WGS) entry which is preliminary data.</text>
</comment>
<protein>
    <submittedName>
        <fullName evidence="1">Uncharacterized protein</fullName>
    </submittedName>
</protein>
<evidence type="ECO:0000313" key="2">
    <source>
        <dbReference type="Proteomes" id="UP000440224"/>
    </source>
</evidence>
<dbReference type="RefSeq" id="WP_153824873.1">
    <property type="nucleotide sequence ID" value="NZ_WJIE01000025.1"/>
</dbReference>
<dbReference type="Proteomes" id="UP000440224">
    <property type="component" value="Unassembled WGS sequence"/>
</dbReference>
<name>A0A6N7Q5F0_9BACT</name>
<proteinExistence type="predicted"/>
<gene>
    <name evidence="1" type="ORF">GF068_40255</name>
</gene>
<accession>A0A6N7Q5F0</accession>